<feature type="domain" description="Peptidase M20 dimerisation" evidence="6">
    <location>
        <begin position="109"/>
        <end position="250"/>
    </location>
</feature>
<dbReference type="AlphaFoldDB" id="A0A6J7S1L9"/>
<gene>
    <name evidence="7" type="ORF">UFOPK4175_00705</name>
</gene>
<dbReference type="GO" id="GO:0046872">
    <property type="term" value="F:metal ion binding"/>
    <property type="evidence" value="ECO:0007669"/>
    <property type="project" value="UniProtKB-KW"/>
</dbReference>
<dbReference type="SUPFAM" id="SSF53187">
    <property type="entry name" value="Zn-dependent exopeptidases"/>
    <property type="match status" value="1"/>
</dbReference>
<dbReference type="InterPro" id="IPR002933">
    <property type="entry name" value="Peptidase_M20"/>
</dbReference>
<keyword evidence="3" id="KW-0479">Metal-binding</keyword>
<dbReference type="InterPro" id="IPR011650">
    <property type="entry name" value="Peptidase_M20_dimer"/>
</dbReference>
<dbReference type="GO" id="GO:0016787">
    <property type="term" value="F:hydrolase activity"/>
    <property type="evidence" value="ECO:0007669"/>
    <property type="project" value="UniProtKB-KW"/>
</dbReference>
<comment type="cofactor">
    <cofactor evidence="1">
        <name>Zn(2+)</name>
        <dbReference type="ChEBI" id="CHEBI:29105"/>
    </cofactor>
</comment>
<dbReference type="Pfam" id="PF07687">
    <property type="entry name" value="M20_dimer"/>
    <property type="match status" value="1"/>
</dbReference>
<dbReference type="InterPro" id="IPR050072">
    <property type="entry name" value="Peptidase_M20A"/>
</dbReference>
<evidence type="ECO:0000256" key="4">
    <source>
        <dbReference type="ARBA" id="ARBA00022801"/>
    </source>
</evidence>
<sequence>MLANPDEWTHDPWCGEVIDGELWGRGALDMKSQTAAEVAAGIELANSGWRPANGDLLIVCVVDEETGGADGVAWLCENHPDLVRCDYSLNEGAGAFFELGGERLYGVCVAEKGVCRFTITTDGVAGHASNPRFGDNALLKLAPLITALGEWEPVYDLTDGASALMTDLGAPVEDGDVGAALDRLRQREPLLAAFVEPMLGLTFAPTVISASGKINVLPSQAKLRVDCRTPPGLGEALVRKRVAEVLGTEGYRLEFTEQAIGNGSAVDSPLMDLLSGWIAREDPGARTVPIVLPAFTDSRTIRATFPDSVSYGFFPMRHTSLAQMWPLIHAPDERIDVRDLAFAARCFSEIAQELLGSAS</sequence>
<comment type="similarity">
    <text evidence="2">Belongs to the peptidase M20A family.</text>
</comment>
<dbReference type="InterPro" id="IPR036264">
    <property type="entry name" value="Bact_exopeptidase_dim_dom"/>
</dbReference>
<dbReference type="SUPFAM" id="SSF55031">
    <property type="entry name" value="Bacterial exopeptidase dimerisation domain"/>
    <property type="match status" value="1"/>
</dbReference>
<dbReference type="Pfam" id="PF01546">
    <property type="entry name" value="Peptidase_M20"/>
    <property type="match status" value="1"/>
</dbReference>
<evidence type="ECO:0000259" key="6">
    <source>
        <dbReference type="Pfam" id="PF07687"/>
    </source>
</evidence>
<proteinExistence type="inferred from homology"/>
<evidence type="ECO:0000256" key="2">
    <source>
        <dbReference type="ARBA" id="ARBA00006247"/>
    </source>
</evidence>
<dbReference type="EMBL" id="CAFBPX010000112">
    <property type="protein sequence ID" value="CAB5034682.1"/>
    <property type="molecule type" value="Genomic_DNA"/>
</dbReference>
<evidence type="ECO:0000256" key="3">
    <source>
        <dbReference type="ARBA" id="ARBA00022723"/>
    </source>
</evidence>
<accession>A0A6J7S1L9</accession>
<dbReference type="Gene3D" id="1.10.150.900">
    <property type="match status" value="1"/>
</dbReference>
<protein>
    <submittedName>
        <fullName evidence="7">Unannotated protein</fullName>
    </submittedName>
</protein>
<reference evidence="7" key="1">
    <citation type="submission" date="2020-05" db="EMBL/GenBank/DDBJ databases">
        <authorList>
            <person name="Chiriac C."/>
            <person name="Salcher M."/>
            <person name="Ghai R."/>
            <person name="Kavagutti S V."/>
        </authorList>
    </citation>
    <scope>NUCLEOTIDE SEQUENCE</scope>
</reference>
<name>A0A6J7S1L9_9ZZZZ</name>
<evidence type="ECO:0000313" key="7">
    <source>
        <dbReference type="EMBL" id="CAB5034682.1"/>
    </source>
</evidence>
<dbReference type="Gene3D" id="3.30.70.360">
    <property type="match status" value="1"/>
</dbReference>
<dbReference type="Gene3D" id="3.40.630.10">
    <property type="entry name" value="Zn peptidases"/>
    <property type="match status" value="1"/>
</dbReference>
<evidence type="ECO:0000256" key="1">
    <source>
        <dbReference type="ARBA" id="ARBA00001947"/>
    </source>
</evidence>
<keyword evidence="4" id="KW-0378">Hydrolase</keyword>
<dbReference type="PANTHER" id="PTHR43808">
    <property type="entry name" value="ACETYLORNITHINE DEACETYLASE"/>
    <property type="match status" value="1"/>
</dbReference>
<evidence type="ECO:0000256" key="5">
    <source>
        <dbReference type="ARBA" id="ARBA00022833"/>
    </source>
</evidence>
<keyword evidence="5" id="KW-0862">Zinc</keyword>
<organism evidence="7">
    <name type="scientific">freshwater metagenome</name>
    <dbReference type="NCBI Taxonomy" id="449393"/>
    <lineage>
        <taxon>unclassified sequences</taxon>
        <taxon>metagenomes</taxon>
        <taxon>ecological metagenomes</taxon>
    </lineage>
</organism>
<dbReference type="PANTHER" id="PTHR43808:SF8">
    <property type="entry name" value="PEPTIDASE M20 DIMERISATION DOMAIN-CONTAINING PROTEIN"/>
    <property type="match status" value="1"/>
</dbReference>